<name>A0A9D7XQW0_9BACT</name>
<gene>
    <name evidence="1" type="ORF">IPP15_13820</name>
</gene>
<dbReference type="AlphaFoldDB" id="A0A9D7XQW0"/>
<dbReference type="Proteomes" id="UP000808337">
    <property type="component" value="Unassembled WGS sequence"/>
</dbReference>
<comment type="caution">
    <text evidence="1">The sequence shown here is derived from an EMBL/GenBank/DDBJ whole genome shotgun (WGS) entry which is preliminary data.</text>
</comment>
<dbReference type="EMBL" id="JADKGY010000020">
    <property type="protein sequence ID" value="MBK9983441.1"/>
    <property type="molecule type" value="Genomic_DNA"/>
</dbReference>
<sequence>MVLEQKNTYSITRVLEYINKRKLPEYIIKETEKREKGIFSFQDYIFTLREVLESDHFYEKEYKKYGLLYLCLIEYYSKDPENCLQLIKRILKMYNDLEFDIVRLLFTLKYRVKKMRKILLCISDKLNSDVYFKSLRRKEFKNFVDIKFISEFNEQSFTRSLYEKDQIFIVGHGGESGTKLGDQVITPGWLSEVFAKSPDKKTDIFGIFSCQGDFANSPILTHVDYFITDNVQSSPRQSELFCYGYLKNYLESFDIINSFQHGILCLMFILTGEPYFKIYENGWDISSYPHENS</sequence>
<reference evidence="1 2" key="1">
    <citation type="submission" date="2020-10" db="EMBL/GenBank/DDBJ databases">
        <title>Connecting structure to function with the recovery of over 1000 high-quality activated sludge metagenome-assembled genomes encoding full-length rRNA genes using long-read sequencing.</title>
        <authorList>
            <person name="Singleton C.M."/>
            <person name="Petriglieri F."/>
            <person name="Kristensen J.M."/>
            <person name="Kirkegaard R.H."/>
            <person name="Michaelsen T.Y."/>
            <person name="Andersen M.H."/>
            <person name="Karst S.M."/>
            <person name="Dueholm M.S."/>
            <person name="Nielsen P.H."/>
            <person name="Albertsen M."/>
        </authorList>
    </citation>
    <scope>NUCLEOTIDE SEQUENCE [LARGE SCALE GENOMIC DNA]</scope>
    <source>
        <strain evidence="1">Ribe_18-Q3-R11-54_MAXAC.273</strain>
    </source>
</reference>
<evidence type="ECO:0000313" key="2">
    <source>
        <dbReference type="Proteomes" id="UP000808337"/>
    </source>
</evidence>
<accession>A0A9D7XQW0</accession>
<proteinExistence type="predicted"/>
<organism evidence="1 2">
    <name type="scientific">Candidatus Opimibacter skivensis</name>
    <dbReference type="NCBI Taxonomy" id="2982028"/>
    <lineage>
        <taxon>Bacteria</taxon>
        <taxon>Pseudomonadati</taxon>
        <taxon>Bacteroidota</taxon>
        <taxon>Saprospiria</taxon>
        <taxon>Saprospirales</taxon>
        <taxon>Saprospiraceae</taxon>
        <taxon>Candidatus Opimibacter</taxon>
    </lineage>
</organism>
<evidence type="ECO:0000313" key="1">
    <source>
        <dbReference type="EMBL" id="MBK9983441.1"/>
    </source>
</evidence>
<protein>
    <submittedName>
        <fullName evidence="1">Uncharacterized protein</fullName>
    </submittedName>
</protein>